<evidence type="ECO:0000256" key="1">
    <source>
        <dbReference type="SAM" id="SignalP"/>
    </source>
</evidence>
<evidence type="ECO:0000313" key="3">
    <source>
        <dbReference type="Proteomes" id="UP001254832"/>
    </source>
</evidence>
<dbReference type="AlphaFoldDB" id="A0AAP5LN00"/>
<name>A0AAP5LN00_PAEAM</name>
<feature type="signal peptide" evidence="1">
    <location>
        <begin position="1"/>
        <end position="21"/>
    </location>
</feature>
<protein>
    <submittedName>
        <fullName evidence="2">Uncharacterized protein</fullName>
    </submittedName>
</protein>
<dbReference type="Proteomes" id="UP001254832">
    <property type="component" value="Unassembled WGS sequence"/>
</dbReference>
<reference evidence="2" key="1">
    <citation type="submission" date="2023-07" db="EMBL/GenBank/DDBJ databases">
        <title>Sorghum-associated microbial communities from plants grown in Nebraska, USA.</title>
        <authorList>
            <person name="Schachtman D."/>
        </authorList>
    </citation>
    <scope>NUCLEOTIDE SEQUENCE</scope>
    <source>
        <strain evidence="2">BE80</strain>
    </source>
</reference>
<feature type="chain" id="PRO_5042984111" evidence="1">
    <location>
        <begin position="22"/>
        <end position="40"/>
    </location>
</feature>
<dbReference type="EMBL" id="JAVDTR010000008">
    <property type="protein sequence ID" value="MDR6724761.1"/>
    <property type="molecule type" value="Genomic_DNA"/>
</dbReference>
<evidence type="ECO:0000313" key="2">
    <source>
        <dbReference type="EMBL" id="MDR6724761.1"/>
    </source>
</evidence>
<organism evidence="2 3">
    <name type="scientific">Paenibacillus amylolyticus</name>
    <dbReference type="NCBI Taxonomy" id="1451"/>
    <lineage>
        <taxon>Bacteria</taxon>
        <taxon>Bacillati</taxon>
        <taxon>Bacillota</taxon>
        <taxon>Bacilli</taxon>
        <taxon>Bacillales</taxon>
        <taxon>Paenibacillaceae</taxon>
        <taxon>Paenibacillus</taxon>
    </lineage>
</organism>
<gene>
    <name evidence="2" type="ORF">J2W91_003229</name>
</gene>
<comment type="caution">
    <text evidence="2">The sequence shown here is derived from an EMBL/GenBank/DDBJ whole genome shotgun (WGS) entry which is preliminary data.</text>
</comment>
<sequence>MKRKAKLVLTLFSLILLFSSADSGIHSIVNTVFNHGVGGY</sequence>
<proteinExistence type="predicted"/>
<keyword evidence="1" id="KW-0732">Signal</keyword>
<accession>A0AAP5LN00</accession>